<keyword evidence="3" id="KW-1185">Reference proteome</keyword>
<dbReference type="Pfam" id="PF25767">
    <property type="entry name" value="ARM_TBCD_2nd"/>
    <property type="match status" value="2"/>
</dbReference>
<dbReference type="GO" id="GO:0048487">
    <property type="term" value="F:beta-tubulin binding"/>
    <property type="evidence" value="ECO:0007669"/>
    <property type="project" value="InterPro"/>
</dbReference>
<name>A0AAV5QV46_9ASCO</name>
<dbReference type="Pfam" id="PF23579">
    <property type="entry name" value="ARM_TBCD"/>
    <property type="match status" value="1"/>
</dbReference>
<feature type="domain" description="Tubulin-folding cofactor D ARM repeats" evidence="1">
    <location>
        <begin position="279"/>
        <end position="334"/>
    </location>
</feature>
<protein>
    <submittedName>
        <fullName evidence="2">Cin1 protein</fullName>
    </submittedName>
</protein>
<dbReference type="SUPFAM" id="SSF48371">
    <property type="entry name" value="ARM repeat"/>
    <property type="match status" value="1"/>
</dbReference>
<dbReference type="PANTHER" id="PTHR12658">
    <property type="entry name" value="BETA-TUBULIN COFACTOR D"/>
    <property type="match status" value="1"/>
</dbReference>
<dbReference type="InterPro" id="IPR058033">
    <property type="entry name" value="ARM_TBCD_2nd"/>
</dbReference>
<gene>
    <name evidence="2" type="ORF">DASC09_061690</name>
</gene>
<sequence length="1118" mass="129438">MENNEIKIVKNQDIILNDIDKAIDRVLSGKIVQINDVIRLINEFQINSQLLDKALPKFIGKLSISYLDSLADDPSLLNPICQIIYNFCKIRGLSLISTLLSTDIELFNTIINRLTDLLSLGSNSTHWYEISFLLLWLSVLILSPFKLDALLGNSDLIQNICFDQLLLQNSSVSYLNDVNILLYSKFLSRNDSTKYLKNYYTFLQANASGLSSNQTIVHLSILLKILKLVNYENHSDLLKIHYLIVSQKFDQVSSKEFPIISKLIIKNFGHLTTKFINSEEEIENVEVIISNLLSIINSKDTIVRYSNGKNIAKIAAFLPEEFQIEILNSVLSQVGIDAIDDFMENPEEVDINQHITVNIDMVSMNQIHGVFVVIAEFLKRGIIRQHLKVVYLLLREFFYFQKPQINSVLTGSNIRDAALYVVWNFIKYNGDLVKEYKEILVSIFKNLIFMVCFDDDLIIRRSTSALLQEIIGRYGSLIWNELGIDKTIAHEYSVKFVELLEFNKLNDVDACFLENSTTVFQKIPSMQDDFFQYLLSSQTSIIGDNGPIIKSMGISKGVYSLHKESGKLSSILLGKLFKLKGKEYSARVLECMKYLLDRQETQSVLFAVAELLTIIDLTDDKSSVELIQKRLMSMSYDFHRDSVFKGEEILHLLTVSLKYYDHIPKYILSDLVFNIIRQNDDKISETFKSFLLRLSKHEKLLLSTAGDEKFFNDKFLYYIRNGNLISSRSVGYININFLIKHNYLEQILKLVLDKSKSFDIRMNLIFSIGQMLPNDHFSEKFVNSVIDQMFDYTLSEQGDVGNKIRYETLKVVENNLDYFRRYGIAVELKLLRLISEIIDRIKYKALILLIQLKFPNDSELLKKAHEVIEGNDYYQYYNFVLGFYYDNYLNQETRERSQEFLKGICLTIGSISGSNLSVYRSLNSFIEFFDKTLITSDLGNLKLRNNLISDLLFLLRNDNNSKKLLDFNLQKQVSFDQDEKIKNCCLNILGKLIDCEIDLVANVPEFKEADQLTIKKLFARIYNIEIKNKSISNFNNIIKIYKYLATKNLARPEAMKRFDVMLKKFINREQLLVKVLQALYTIYKDDGDNAHEEIVQYLEDTQYQSIAHDLKMKKVKLI</sequence>
<accession>A0AAV5QV46</accession>
<dbReference type="GeneID" id="90076818"/>
<dbReference type="InterPro" id="IPR033162">
    <property type="entry name" value="TBCD"/>
</dbReference>
<evidence type="ECO:0000313" key="3">
    <source>
        <dbReference type="Proteomes" id="UP001360560"/>
    </source>
</evidence>
<dbReference type="GO" id="GO:0007023">
    <property type="term" value="P:post-chaperonin tubulin folding pathway"/>
    <property type="evidence" value="ECO:0007669"/>
    <property type="project" value="InterPro"/>
</dbReference>
<dbReference type="AlphaFoldDB" id="A0AAV5QV46"/>
<dbReference type="RefSeq" id="XP_064855825.1">
    <property type="nucleotide sequence ID" value="XM_064999753.1"/>
</dbReference>
<proteinExistence type="predicted"/>
<dbReference type="PANTHER" id="PTHR12658:SF0">
    <property type="entry name" value="TUBULIN-SPECIFIC CHAPERONE D"/>
    <property type="match status" value="1"/>
</dbReference>
<comment type="caution">
    <text evidence="2">The sequence shown here is derived from an EMBL/GenBank/DDBJ whole genome shotgun (WGS) entry which is preliminary data.</text>
</comment>
<organism evidence="2 3">
    <name type="scientific">Saccharomycopsis crataegensis</name>
    <dbReference type="NCBI Taxonomy" id="43959"/>
    <lineage>
        <taxon>Eukaryota</taxon>
        <taxon>Fungi</taxon>
        <taxon>Dikarya</taxon>
        <taxon>Ascomycota</taxon>
        <taxon>Saccharomycotina</taxon>
        <taxon>Saccharomycetes</taxon>
        <taxon>Saccharomycopsidaceae</taxon>
        <taxon>Saccharomycopsis</taxon>
    </lineage>
</organism>
<evidence type="ECO:0000313" key="2">
    <source>
        <dbReference type="EMBL" id="GMM38830.1"/>
    </source>
</evidence>
<dbReference type="GO" id="GO:0000226">
    <property type="term" value="P:microtubule cytoskeleton organization"/>
    <property type="evidence" value="ECO:0007669"/>
    <property type="project" value="TreeGrafter"/>
</dbReference>
<dbReference type="EMBL" id="BTFZ01000020">
    <property type="protein sequence ID" value="GMM38830.1"/>
    <property type="molecule type" value="Genomic_DNA"/>
</dbReference>
<evidence type="ECO:0000259" key="1">
    <source>
        <dbReference type="Pfam" id="PF25767"/>
    </source>
</evidence>
<dbReference type="GO" id="GO:0007021">
    <property type="term" value="P:tubulin complex assembly"/>
    <property type="evidence" value="ECO:0007669"/>
    <property type="project" value="InterPro"/>
</dbReference>
<feature type="domain" description="Tubulin-folding cofactor D ARM repeats" evidence="1">
    <location>
        <begin position="363"/>
        <end position="476"/>
    </location>
</feature>
<dbReference type="InterPro" id="IPR016024">
    <property type="entry name" value="ARM-type_fold"/>
</dbReference>
<dbReference type="Proteomes" id="UP001360560">
    <property type="component" value="Unassembled WGS sequence"/>
</dbReference>
<dbReference type="GO" id="GO:0005096">
    <property type="term" value="F:GTPase activator activity"/>
    <property type="evidence" value="ECO:0007669"/>
    <property type="project" value="InterPro"/>
</dbReference>
<reference evidence="2 3" key="1">
    <citation type="journal article" date="2023" name="Elife">
        <title>Identification of key yeast species and microbe-microbe interactions impacting larval growth of Drosophila in the wild.</title>
        <authorList>
            <person name="Mure A."/>
            <person name="Sugiura Y."/>
            <person name="Maeda R."/>
            <person name="Honda K."/>
            <person name="Sakurai N."/>
            <person name="Takahashi Y."/>
            <person name="Watada M."/>
            <person name="Katoh T."/>
            <person name="Gotoh A."/>
            <person name="Gotoh Y."/>
            <person name="Taniguchi I."/>
            <person name="Nakamura K."/>
            <person name="Hayashi T."/>
            <person name="Katayama T."/>
            <person name="Uemura T."/>
            <person name="Hattori Y."/>
        </authorList>
    </citation>
    <scope>NUCLEOTIDE SEQUENCE [LARGE SCALE GENOMIC DNA]</scope>
    <source>
        <strain evidence="2 3">SC-9</strain>
    </source>
</reference>